<dbReference type="CDD" id="cd00615">
    <property type="entry name" value="Orn_deC_like"/>
    <property type="match status" value="1"/>
</dbReference>
<proteinExistence type="inferred from homology"/>
<sequence>MDQEKTPLLDALKGYVEENVIPFHVPGHKQGRGNPELRKYIGSKVLKMDVNGMKELDYIGNPSGVIAEAQHLCAEAFGAEQAYFLVNGTSSGVQAMIMSACNPGNEIIIPRNAHKSTIGAIILSGAIPVYVQPQVNKVLGIATGVSAESIQKAIEEHPQAKAVFIINPSYYGIHSDLKSIVEISHQANMTVLADEAHGAHLYFHPEFSLNAIEAGADMSAVSLHKTGGAMTQSSVLLHQGDRISVDRVKQVLQLSYTSSASYILMLSIDVARKQLATRGQLLLNKTLALARQARQELNDIEDIYAFGKELIGSPGCADFDETKLGIHVRKLGLTGYQIERILRERYKIQIEFSDIYNALAIVSLGDRRENLRKLVAAFREIADERETKDASKWFNIPFCPEMIVTPRDAFYSPKRIVPLELSSGEISGEMIMAYPPGIPVICMGERITQEIIEYIQLLQVEGCELQGATDAGINHIKVLGSALPQASVSKSVSPSRSAYQEIPVYLSP</sequence>
<dbReference type="InterPro" id="IPR015424">
    <property type="entry name" value="PyrdxlP-dep_Trfase"/>
</dbReference>
<name>Q0AX89_SYNWW</name>
<evidence type="ECO:0000259" key="7">
    <source>
        <dbReference type="Pfam" id="PF03711"/>
    </source>
</evidence>
<dbReference type="GO" id="GO:0008792">
    <property type="term" value="F:arginine decarboxylase activity"/>
    <property type="evidence" value="ECO:0007669"/>
    <property type="project" value="UniProtKB-EC"/>
</dbReference>
<keyword evidence="5 8" id="KW-0456">Lyase</keyword>
<dbReference type="AlphaFoldDB" id="Q0AX89"/>
<keyword evidence="4" id="KW-0663">Pyridoxal phosphate</keyword>
<keyword evidence="9" id="KW-1185">Reference proteome</keyword>
<evidence type="ECO:0000256" key="4">
    <source>
        <dbReference type="ARBA" id="ARBA00022898"/>
    </source>
</evidence>
<dbReference type="InterPro" id="IPR015421">
    <property type="entry name" value="PyrdxlP-dep_Trfase_major"/>
</dbReference>
<dbReference type="DNASU" id="4282783"/>
<dbReference type="OrthoDB" id="9815233at2"/>
<protein>
    <submittedName>
        <fullName evidence="8">Arginine decarboxylase</fullName>
        <ecNumber evidence="8">4.1.1.19</ecNumber>
    </submittedName>
</protein>
<gene>
    <name evidence="8" type="ordered locus">Swol_1357</name>
</gene>
<dbReference type="EMBL" id="CP000448">
    <property type="protein sequence ID" value="ABI68665.1"/>
    <property type="molecule type" value="Genomic_DNA"/>
</dbReference>
<dbReference type="eggNOG" id="COG1982">
    <property type="taxonomic scope" value="Bacteria"/>
</dbReference>
<evidence type="ECO:0000256" key="1">
    <source>
        <dbReference type="ARBA" id="ARBA00001933"/>
    </source>
</evidence>
<dbReference type="InterPro" id="IPR036633">
    <property type="entry name" value="Prn/Lys/Arg_de-COase_C_sf"/>
</dbReference>
<dbReference type="EC" id="4.1.1.19" evidence="8"/>
<evidence type="ECO:0000313" key="8">
    <source>
        <dbReference type="EMBL" id="ABI68665.1"/>
    </source>
</evidence>
<dbReference type="Gene3D" id="3.90.100.10">
    <property type="entry name" value="Orn/Lys/Arg decarboxylase, C-terminal domain"/>
    <property type="match status" value="1"/>
</dbReference>
<evidence type="ECO:0000256" key="5">
    <source>
        <dbReference type="ARBA" id="ARBA00023239"/>
    </source>
</evidence>
<dbReference type="Pfam" id="PF03711">
    <property type="entry name" value="OKR_DC_1_C"/>
    <property type="match status" value="1"/>
</dbReference>
<evidence type="ECO:0000256" key="3">
    <source>
        <dbReference type="ARBA" id="ARBA00022793"/>
    </source>
</evidence>
<accession>Q0AX89</accession>
<dbReference type="InterPro" id="IPR000310">
    <property type="entry name" value="Orn/Lys/Arg_deCO2ase_major_dom"/>
</dbReference>
<dbReference type="Gene3D" id="3.40.640.10">
    <property type="entry name" value="Type I PLP-dependent aspartate aminotransferase-like (Major domain)"/>
    <property type="match status" value="1"/>
</dbReference>
<dbReference type="PANTHER" id="PTHR43277">
    <property type="entry name" value="ARGININE DECARBOXYLASE"/>
    <property type="match status" value="1"/>
</dbReference>
<dbReference type="HOGENOM" id="CLU_025925_2_1_9"/>
<comment type="cofactor">
    <cofactor evidence="1">
        <name>pyridoxal 5'-phosphate</name>
        <dbReference type="ChEBI" id="CHEBI:597326"/>
    </cofactor>
</comment>
<dbReference type="PANTHER" id="PTHR43277:SF4">
    <property type="entry name" value="ARGININE DECARBOXYLASE"/>
    <property type="match status" value="1"/>
</dbReference>
<dbReference type="InterPro" id="IPR008286">
    <property type="entry name" value="Prn/Lys/Arg_de-COase_C"/>
</dbReference>
<dbReference type="KEGG" id="swo:Swol_1357"/>
<comment type="similarity">
    <text evidence="2">Belongs to the Orn/Lys/Arg decarboxylase class-I family.</text>
</comment>
<reference evidence="9" key="1">
    <citation type="journal article" date="2010" name="Environ. Microbiol.">
        <title>The genome of Syntrophomonas wolfei: new insights into syntrophic metabolism and biohydrogen production.</title>
        <authorList>
            <person name="Sieber J.R."/>
            <person name="Sims D.R."/>
            <person name="Han C."/>
            <person name="Kim E."/>
            <person name="Lykidis A."/>
            <person name="Lapidus A.L."/>
            <person name="McDonnald E."/>
            <person name="Rohlin L."/>
            <person name="Culley D.E."/>
            <person name="Gunsalus R."/>
            <person name="McInerney M.J."/>
        </authorList>
    </citation>
    <scope>NUCLEOTIDE SEQUENCE [LARGE SCALE GENOMIC DNA]</scope>
    <source>
        <strain evidence="9">DSM 2245B / Goettingen</strain>
    </source>
</reference>
<dbReference type="Pfam" id="PF01276">
    <property type="entry name" value="OKR_DC_1"/>
    <property type="match status" value="1"/>
</dbReference>
<evidence type="ECO:0000313" key="9">
    <source>
        <dbReference type="Proteomes" id="UP000001968"/>
    </source>
</evidence>
<dbReference type="InterPro" id="IPR052357">
    <property type="entry name" value="Orn_Lys_Arg_decarboxylase-I"/>
</dbReference>
<evidence type="ECO:0000256" key="2">
    <source>
        <dbReference type="ARBA" id="ARBA00010671"/>
    </source>
</evidence>
<organism evidence="8 9">
    <name type="scientific">Syntrophomonas wolfei subsp. wolfei (strain DSM 2245B / Goettingen)</name>
    <dbReference type="NCBI Taxonomy" id="335541"/>
    <lineage>
        <taxon>Bacteria</taxon>
        <taxon>Bacillati</taxon>
        <taxon>Bacillota</taxon>
        <taxon>Clostridia</taxon>
        <taxon>Eubacteriales</taxon>
        <taxon>Syntrophomonadaceae</taxon>
        <taxon>Syntrophomonas</taxon>
    </lineage>
</organism>
<dbReference type="SUPFAM" id="SSF53383">
    <property type="entry name" value="PLP-dependent transferases"/>
    <property type="match status" value="1"/>
</dbReference>
<feature type="domain" description="Orn/Lys/Arg decarboxylases family 1 pyridoxal-P attachment site" evidence="6">
    <location>
        <begin position="6"/>
        <end position="369"/>
    </location>
</feature>
<dbReference type="RefSeq" id="WP_011640764.1">
    <property type="nucleotide sequence ID" value="NC_008346.1"/>
</dbReference>
<feature type="domain" description="Orn/Lys/Arg decarboxylase C-terminal" evidence="7">
    <location>
        <begin position="370"/>
        <end position="459"/>
    </location>
</feature>
<keyword evidence="3" id="KW-0210">Decarboxylase</keyword>
<dbReference type="STRING" id="335541.Swol_1357"/>
<dbReference type="Proteomes" id="UP000001968">
    <property type="component" value="Chromosome"/>
</dbReference>
<dbReference type="SUPFAM" id="SSF55904">
    <property type="entry name" value="Ornithine decarboxylase C-terminal domain"/>
    <property type="match status" value="1"/>
</dbReference>
<evidence type="ECO:0000259" key="6">
    <source>
        <dbReference type="Pfam" id="PF01276"/>
    </source>
</evidence>